<dbReference type="InterPro" id="IPR009010">
    <property type="entry name" value="Asp_de-COase-like_dom_sf"/>
</dbReference>
<protein>
    <submittedName>
        <fullName evidence="2">Tat-targeted selenate reductase subunit YnfE</fullName>
    </submittedName>
</protein>
<evidence type="ECO:0000313" key="2">
    <source>
        <dbReference type="EMBL" id="SFT63009.1"/>
    </source>
</evidence>
<dbReference type="SUPFAM" id="SSF50692">
    <property type="entry name" value="ADC-like"/>
    <property type="match status" value="1"/>
</dbReference>
<evidence type="ECO:0000313" key="3">
    <source>
        <dbReference type="Proteomes" id="UP000199187"/>
    </source>
</evidence>
<accession>A0A1I6ZK06</accession>
<keyword evidence="3" id="KW-1185">Reference proteome</keyword>
<reference evidence="3" key="1">
    <citation type="submission" date="2016-10" db="EMBL/GenBank/DDBJ databases">
        <authorList>
            <person name="Varghese N."/>
            <person name="Submissions S."/>
        </authorList>
    </citation>
    <scope>NUCLEOTIDE SEQUENCE [LARGE SCALE GENOMIC DNA]</scope>
    <source>
        <strain evidence="3">Ah-143</strain>
    </source>
</reference>
<organism evidence="2 3">
    <name type="scientific">Kosakonia arachidis</name>
    <dbReference type="NCBI Taxonomy" id="551989"/>
    <lineage>
        <taxon>Bacteria</taxon>
        <taxon>Pseudomonadati</taxon>
        <taxon>Pseudomonadota</taxon>
        <taxon>Gammaproteobacteria</taxon>
        <taxon>Enterobacterales</taxon>
        <taxon>Enterobacteriaceae</taxon>
        <taxon>Kosakonia</taxon>
    </lineage>
</organism>
<dbReference type="EMBL" id="FPAU01000001">
    <property type="protein sequence ID" value="SFT63009.1"/>
    <property type="molecule type" value="Genomic_DNA"/>
</dbReference>
<proteinExistence type="predicted"/>
<evidence type="ECO:0000256" key="1">
    <source>
        <dbReference type="SAM" id="MobiDB-lite"/>
    </source>
</evidence>
<dbReference type="Gene3D" id="2.40.40.20">
    <property type="match status" value="1"/>
</dbReference>
<dbReference type="Proteomes" id="UP000199187">
    <property type="component" value="Unassembled WGS sequence"/>
</dbReference>
<gene>
    <name evidence="2" type="ORF">SAMN05192562_1011213</name>
</gene>
<feature type="region of interest" description="Disordered" evidence="1">
    <location>
        <begin position="1"/>
        <end position="39"/>
    </location>
</feature>
<dbReference type="AlphaFoldDB" id="A0A1I6ZK06"/>
<sequence>MEGDRVDHGGCMNTLTTHRPSPLAKGNPQHTNLVDIQKV</sequence>
<name>A0A1I6ZK06_9ENTR</name>
<feature type="compositionally biased region" description="Polar residues" evidence="1">
    <location>
        <begin position="28"/>
        <end position="39"/>
    </location>
</feature>